<reference evidence="2" key="1">
    <citation type="journal article" date="2008" name="Nat. Genet.">
        <title>The Pristionchus pacificus genome provides a unique perspective on nematode lifestyle and parasitism.</title>
        <authorList>
            <person name="Dieterich C."/>
            <person name="Clifton S.W."/>
            <person name="Schuster L.N."/>
            <person name="Chinwalla A."/>
            <person name="Delehaunty K."/>
            <person name="Dinkelacker I."/>
            <person name="Fulton L."/>
            <person name="Fulton R."/>
            <person name="Godfrey J."/>
            <person name="Minx P."/>
            <person name="Mitreva M."/>
            <person name="Roeseler W."/>
            <person name="Tian H."/>
            <person name="Witte H."/>
            <person name="Yang S.P."/>
            <person name="Wilson R.K."/>
            <person name="Sommer R.J."/>
        </authorList>
    </citation>
    <scope>NUCLEOTIDE SEQUENCE [LARGE SCALE GENOMIC DNA]</scope>
    <source>
        <strain evidence="2">PS312</strain>
    </source>
</reference>
<dbReference type="Proteomes" id="UP000005239">
    <property type="component" value="Unassembled WGS sequence"/>
</dbReference>
<dbReference type="AlphaFoldDB" id="A0A2A6B7K2"/>
<reference evidence="1" key="2">
    <citation type="submission" date="2022-06" db="UniProtKB">
        <authorList>
            <consortium name="EnsemblMetazoa"/>
        </authorList>
    </citation>
    <scope>IDENTIFICATION</scope>
    <source>
        <strain evidence="1">PS312</strain>
    </source>
</reference>
<keyword evidence="2" id="KW-1185">Reference proteome</keyword>
<sequence length="164" mass="17405">MGQGNNLVTNGNKKQKALLALTLIFSGGYPLAAIRSYSIVLSHRSTTTMSNLQRGRVQGDRGHTESVGVNVHGTEGVEDTGEEVCLGDDVGLVGGSIFEDHWNCLGAEVHGEFIEESGRYLDAAMRWDSSTKKTPAHARLGIRPTVGLNLRATPSTVLSGTKGA</sequence>
<accession>A0A2A6B7K2</accession>
<gene>
    <name evidence="1" type="primary">WBGene00282156</name>
</gene>
<protein>
    <submittedName>
        <fullName evidence="1">Uncharacterized protein</fullName>
    </submittedName>
</protein>
<proteinExistence type="predicted"/>
<accession>A0A8R1Z2B4</accession>
<organism evidence="1 2">
    <name type="scientific">Pristionchus pacificus</name>
    <name type="common">Parasitic nematode worm</name>
    <dbReference type="NCBI Taxonomy" id="54126"/>
    <lineage>
        <taxon>Eukaryota</taxon>
        <taxon>Metazoa</taxon>
        <taxon>Ecdysozoa</taxon>
        <taxon>Nematoda</taxon>
        <taxon>Chromadorea</taxon>
        <taxon>Rhabditida</taxon>
        <taxon>Rhabditina</taxon>
        <taxon>Diplogasteromorpha</taxon>
        <taxon>Diplogasteroidea</taxon>
        <taxon>Neodiplogasteridae</taxon>
        <taxon>Pristionchus</taxon>
    </lineage>
</organism>
<name>A0A2A6B7K2_PRIPA</name>
<evidence type="ECO:0000313" key="2">
    <source>
        <dbReference type="Proteomes" id="UP000005239"/>
    </source>
</evidence>
<evidence type="ECO:0000313" key="1">
    <source>
        <dbReference type="EnsemblMetazoa" id="PPA43787.1"/>
    </source>
</evidence>
<dbReference type="EnsemblMetazoa" id="PPA43787.1">
    <property type="protein sequence ID" value="PPA43787.1"/>
    <property type="gene ID" value="WBGene00282156"/>
</dbReference>